<organism evidence="1 2">
    <name type="scientific">Glaciecola petra</name>
    <dbReference type="NCBI Taxonomy" id="3075602"/>
    <lineage>
        <taxon>Bacteria</taxon>
        <taxon>Pseudomonadati</taxon>
        <taxon>Pseudomonadota</taxon>
        <taxon>Gammaproteobacteria</taxon>
        <taxon>Alteromonadales</taxon>
        <taxon>Alteromonadaceae</taxon>
        <taxon>Glaciecola</taxon>
    </lineage>
</organism>
<comment type="caution">
    <text evidence="1">The sequence shown here is derived from an EMBL/GenBank/DDBJ whole genome shotgun (WGS) entry which is preliminary data.</text>
</comment>
<dbReference type="Proteomes" id="UP001253545">
    <property type="component" value="Unassembled WGS sequence"/>
</dbReference>
<proteinExistence type="predicted"/>
<accession>A0ABU2ZWQ1</accession>
<sequence>MSTEQEQSEAKQLASELLKSNDDYLEKILRLTYLGNVIHGQCWDTEFHVFGVITSDTDHLPLKKVRRYCSDEFLVKSNIETESVILFYKADVVLACNQIIEKYGNV</sequence>
<dbReference type="EMBL" id="JAVRHX010000012">
    <property type="protein sequence ID" value="MDT0596681.1"/>
    <property type="molecule type" value="Genomic_DNA"/>
</dbReference>
<name>A0ABU2ZWQ1_9ALTE</name>
<evidence type="ECO:0000313" key="2">
    <source>
        <dbReference type="Proteomes" id="UP001253545"/>
    </source>
</evidence>
<protein>
    <submittedName>
        <fullName evidence="1">Uncharacterized protein</fullName>
    </submittedName>
</protein>
<reference evidence="1 2" key="1">
    <citation type="submission" date="2023-09" db="EMBL/GenBank/DDBJ databases">
        <authorList>
            <person name="Rey-Velasco X."/>
        </authorList>
    </citation>
    <scope>NUCLEOTIDE SEQUENCE [LARGE SCALE GENOMIC DNA]</scope>
    <source>
        <strain evidence="1 2">P117</strain>
    </source>
</reference>
<evidence type="ECO:0000313" key="1">
    <source>
        <dbReference type="EMBL" id="MDT0596681.1"/>
    </source>
</evidence>
<dbReference type="RefSeq" id="WP_311370206.1">
    <property type="nucleotide sequence ID" value="NZ_JAVRHX010000012.1"/>
</dbReference>
<gene>
    <name evidence="1" type="ORF">RM552_17640</name>
</gene>
<keyword evidence="2" id="KW-1185">Reference proteome</keyword>